<evidence type="ECO:0000313" key="24">
    <source>
        <dbReference type="EMBL" id="KAJ9690229.1"/>
    </source>
</evidence>
<feature type="transmembrane region" description="Helical" evidence="18">
    <location>
        <begin position="432"/>
        <end position="455"/>
    </location>
</feature>
<keyword evidence="17" id="KW-0245">EGF-like domain</keyword>
<dbReference type="Pfam" id="PF01453">
    <property type="entry name" value="B_lectin"/>
    <property type="match status" value="1"/>
</dbReference>
<comment type="similarity">
    <text evidence="16">Belongs to the protein kinase superfamily. Ser/Thr protein kinase family.</text>
</comment>
<evidence type="ECO:0000256" key="13">
    <source>
        <dbReference type="ARBA" id="ARBA00023180"/>
    </source>
</evidence>
<dbReference type="Pfam" id="PF00954">
    <property type="entry name" value="S_locus_glycop"/>
    <property type="match status" value="1"/>
</dbReference>
<keyword evidence="13" id="KW-0325">Glycoprotein</keyword>
<evidence type="ECO:0000256" key="17">
    <source>
        <dbReference type="PROSITE-ProRule" id="PRU00076"/>
    </source>
</evidence>
<dbReference type="SMART" id="SM00220">
    <property type="entry name" value="S_TKc"/>
    <property type="match status" value="1"/>
</dbReference>
<keyword evidence="8 16" id="KW-0418">Kinase</keyword>
<dbReference type="InterPro" id="IPR000858">
    <property type="entry name" value="S_locus_glycoprot_dom"/>
</dbReference>
<accession>A0AA38ZJY1</accession>
<dbReference type="SUPFAM" id="SSF56112">
    <property type="entry name" value="Protein kinase-like (PK-like)"/>
    <property type="match status" value="1"/>
</dbReference>
<dbReference type="InterPro" id="IPR001480">
    <property type="entry name" value="Bulb-type_lectin_dom"/>
</dbReference>
<keyword evidence="12" id="KW-1015">Disulfide bond</keyword>
<dbReference type="Proteomes" id="UP001168098">
    <property type="component" value="Unassembled WGS sequence"/>
</dbReference>
<dbReference type="Gene3D" id="1.10.510.10">
    <property type="entry name" value="Transferase(Phosphotransferase) domain 1"/>
    <property type="match status" value="1"/>
</dbReference>
<keyword evidence="4 16" id="KW-0808">Transferase</keyword>
<dbReference type="SUPFAM" id="SSF57414">
    <property type="entry name" value="Hairpin loop containing domain-like"/>
    <property type="match status" value="1"/>
</dbReference>
<dbReference type="Pfam" id="PF11883">
    <property type="entry name" value="DUF3403"/>
    <property type="match status" value="1"/>
</dbReference>
<keyword evidence="2" id="KW-1003">Cell membrane</keyword>
<feature type="domain" description="EGF-like" evidence="21">
    <location>
        <begin position="282"/>
        <end position="318"/>
    </location>
</feature>
<protein>
    <recommendedName>
        <fullName evidence="16">Receptor-like serine/threonine-protein kinase</fullName>
        <ecNumber evidence="16">2.7.11.1</ecNumber>
    </recommendedName>
</protein>
<dbReference type="PANTHER" id="PTHR27002">
    <property type="entry name" value="RECEPTOR-LIKE SERINE/THREONINE-PROTEIN KINASE SD1-8"/>
    <property type="match status" value="1"/>
</dbReference>
<dbReference type="InterPro" id="IPR000719">
    <property type="entry name" value="Prot_kinase_dom"/>
</dbReference>
<feature type="chain" id="PRO_5041471034" description="Receptor-like serine/threonine-protein kinase" evidence="19">
    <location>
        <begin position="25"/>
        <end position="828"/>
    </location>
</feature>
<dbReference type="GO" id="GO:0005886">
    <property type="term" value="C:plasma membrane"/>
    <property type="evidence" value="ECO:0007669"/>
    <property type="project" value="UniProtKB-SubCell"/>
</dbReference>
<dbReference type="FunFam" id="3.30.200.20:FF:001037">
    <property type="entry name" value="Putative G-type lectin S-receptor-like serine/threonine-protein kinase"/>
    <property type="match status" value="1"/>
</dbReference>
<dbReference type="PROSITE" id="PS51257">
    <property type="entry name" value="PROKAR_LIPOPROTEIN"/>
    <property type="match status" value="1"/>
</dbReference>
<comment type="subcellular location">
    <subcellularLocation>
        <location evidence="1">Cell membrane</location>
        <topology evidence="1">Single-pass type I membrane protein</topology>
    </subcellularLocation>
</comment>
<dbReference type="Gene3D" id="3.30.200.20">
    <property type="entry name" value="Phosphorylase Kinase, domain 1"/>
    <property type="match status" value="1"/>
</dbReference>
<evidence type="ECO:0000256" key="4">
    <source>
        <dbReference type="ARBA" id="ARBA00022679"/>
    </source>
</evidence>
<evidence type="ECO:0000259" key="21">
    <source>
        <dbReference type="PROSITE" id="PS50026"/>
    </source>
</evidence>
<evidence type="ECO:0000256" key="11">
    <source>
        <dbReference type="ARBA" id="ARBA00023136"/>
    </source>
</evidence>
<dbReference type="SMART" id="SM00473">
    <property type="entry name" value="PAN_AP"/>
    <property type="match status" value="1"/>
</dbReference>
<dbReference type="InterPro" id="IPR003609">
    <property type="entry name" value="Pan_app"/>
</dbReference>
<organism evidence="24 25">
    <name type="scientific">Vitis rotundifolia</name>
    <name type="common">Muscadine grape</name>
    <dbReference type="NCBI Taxonomy" id="103349"/>
    <lineage>
        <taxon>Eukaryota</taxon>
        <taxon>Viridiplantae</taxon>
        <taxon>Streptophyta</taxon>
        <taxon>Embryophyta</taxon>
        <taxon>Tracheophyta</taxon>
        <taxon>Spermatophyta</taxon>
        <taxon>Magnoliopsida</taxon>
        <taxon>eudicotyledons</taxon>
        <taxon>Gunneridae</taxon>
        <taxon>Pentapetalae</taxon>
        <taxon>rosids</taxon>
        <taxon>Vitales</taxon>
        <taxon>Vitaceae</taxon>
        <taxon>Viteae</taxon>
        <taxon>Vitis</taxon>
    </lineage>
</organism>
<evidence type="ECO:0000256" key="18">
    <source>
        <dbReference type="SAM" id="Phobius"/>
    </source>
</evidence>
<feature type="domain" description="Apple" evidence="23">
    <location>
        <begin position="337"/>
        <end position="421"/>
    </location>
</feature>
<evidence type="ECO:0000256" key="12">
    <source>
        <dbReference type="ARBA" id="ARBA00023157"/>
    </source>
</evidence>
<reference evidence="24 25" key="1">
    <citation type="journal article" date="2023" name="BMC Biotechnol.">
        <title>Vitis rotundifolia cv Carlos genome sequencing.</title>
        <authorList>
            <person name="Huff M."/>
            <person name="Hulse-Kemp A."/>
            <person name="Scheffler B."/>
            <person name="Youngblood R."/>
            <person name="Simpson S."/>
            <person name="Babiker E."/>
            <person name="Staton M."/>
        </authorList>
    </citation>
    <scope>NUCLEOTIDE SEQUENCE [LARGE SCALE GENOMIC DNA]</scope>
    <source>
        <tissue evidence="24">Leaf</tissue>
    </source>
</reference>
<evidence type="ECO:0000256" key="8">
    <source>
        <dbReference type="ARBA" id="ARBA00022777"/>
    </source>
</evidence>
<evidence type="ECO:0000259" key="22">
    <source>
        <dbReference type="PROSITE" id="PS50927"/>
    </source>
</evidence>
<dbReference type="InterPro" id="IPR008271">
    <property type="entry name" value="Ser/Thr_kinase_AS"/>
</dbReference>
<dbReference type="CDD" id="cd00028">
    <property type="entry name" value="B_lectin"/>
    <property type="match status" value="1"/>
</dbReference>
<dbReference type="InterPro" id="IPR000742">
    <property type="entry name" value="EGF"/>
</dbReference>
<dbReference type="GO" id="GO:0004674">
    <property type="term" value="F:protein serine/threonine kinase activity"/>
    <property type="evidence" value="ECO:0007669"/>
    <property type="project" value="UniProtKB-KW"/>
</dbReference>
<comment type="catalytic activity">
    <reaction evidence="14 16">
        <text>L-threonyl-[protein] + ATP = O-phospho-L-threonyl-[protein] + ADP + H(+)</text>
        <dbReference type="Rhea" id="RHEA:46608"/>
        <dbReference type="Rhea" id="RHEA-COMP:11060"/>
        <dbReference type="Rhea" id="RHEA-COMP:11605"/>
        <dbReference type="ChEBI" id="CHEBI:15378"/>
        <dbReference type="ChEBI" id="CHEBI:30013"/>
        <dbReference type="ChEBI" id="CHEBI:30616"/>
        <dbReference type="ChEBI" id="CHEBI:61977"/>
        <dbReference type="ChEBI" id="CHEBI:456216"/>
        <dbReference type="EC" id="2.7.11.1"/>
    </reaction>
</comment>
<dbReference type="SUPFAM" id="SSF51110">
    <property type="entry name" value="alpha-D-mannose-specific plant lectins"/>
    <property type="match status" value="1"/>
</dbReference>
<evidence type="ECO:0000256" key="15">
    <source>
        <dbReference type="ARBA" id="ARBA00048679"/>
    </source>
</evidence>
<feature type="domain" description="Bulb-type lectin" evidence="22">
    <location>
        <begin position="25"/>
        <end position="147"/>
    </location>
</feature>
<keyword evidence="25" id="KW-1185">Reference proteome</keyword>
<dbReference type="Pfam" id="PF07714">
    <property type="entry name" value="PK_Tyr_Ser-Thr"/>
    <property type="match status" value="1"/>
</dbReference>
<feature type="signal peptide" evidence="19">
    <location>
        <begin position="1"/>
        <end position="24"/>
    </location>
</feature>
<dbReference type="PIRSF" id="PIRSF000641">
    <property type="entry name" value="SRK"/>
    <property type="match status" value="1"/>
</dbReference>
<evidence type="ECO:0000256" key="10">
    <source>
        <dbReference type="ARBA" id="ARBA00022989"/>
    </source>
</evidence>
<proteinExistence type="inferred from homology"/>
<dbReference type="PROSITE" id="PS50011">
    <property type="entry name" value="PROTEIN_KINASE_DOM"/>
    <property type="match status" value="1"/>
</dbReference>
<dbReference type="AlphaFoldDB" id="A0AA38ZJY1"/>
<keyword evidence="11 18" id="KW-0472">Membrane</keyword>
<dbReference type="PANTHER" id="PTHR27002:SF1082">
    <property type="entry name" value="OS06G0693000 PROTEIN"/>
    <property type="match status" value="1"/>
</dbReference>
<dbReference type="FunFam" id="2.90.10.10:FF:000001">
    <property type="entry name" value="G-type lectin S-receptor-like serine/threonine-protein kinase"/>
    <property type="match status" value="1"/>
</dbReference>
<dbReference type="GO" id="GO:0005524">
    <property type="term" value="F:ATP binding"/>
    <property type="evidence" value="ECO:0007669"/>
    <property type="project" value="UniProtKB-KW"/>
</dbReference>
<gene>
    <name evidence="24" type="ORF">PVL29_012734</name>
</gene>
<evidence type="ECO:0000259" key="20">
    <source>
        <dbReference type="PROSITE" id="PS50011"/>
    </source>
</evidence>
<dbReference type="InterPro" id="IPR036426">
    <property type="entry name" value="Bulb-type_lectin_dom_sf"/>
</dbReference>
<dbReference type="EMBL" id="JARBHA010000010">
    <property type="protein sequence ID" value="KAJ9690229.1"/>
    <property type="molecule type" value="Genomic_DNA"/>
</dbReference>
<dbReference type="CDD" id="cd00054">
    <property type="entry name" value="EGF_CA"/>
    <property type="match status" value="1"/>
</dbReference>
<evidence type="ECO:0000256" key="19">
    <source>
        <dbReference type="SAM" id="SignalP"/>
    </source>
</evidence>
<dbReference type="PROSITE" id="PS50927">
    <property type="entry name" value="BULB_LECTIN"/>
    <property type="match status" value="1"/>
</dbReference>
<keyword evidence="10 18" id="KW-1133">Transmembrane helix</keyword>
<evidence type="ECO:0000256" key="6">
    <source>
        <dbReference type="ARBA" id="ARBA00022729"/>
    </source>
</evidence>
<evidence type="ECO:0000256" key="16">
    <source>
        <dbReference type="PIRNR" id="PIRNR000641"/>
    </source>
</evidence>
<dbReference type="InterPro" id="IPR024171">
    <property type="entry name" value="SRK-like_kinase"/>
</dbReference>
<dbReference type="PROSITE" id="PS50948">
    <property type="entry name" value="PAN"/>
    <property type="match status" value="1"/>
</dbReference>
<dbReference type="PROSITE" id="PS50026">
    <property type="entry name" value="EGF_3"/>
    <property type="match status" value="1"/>
</dbReference>
<keyword evidence="7 16" id="KW-0547">Nucleotide-binding</keyword>
<dbReference type="InterPro" id="IPR021820">
    <property type="entry name" value="S-locus_recpt_kinase_C"/>
</dbReference>
<comment type="catalytic activity">
    <reaction evidence="15 16">
        <text>L-seryl-[protein] + ATP = O-phospho-L-seryl-[protein] + ADP + H(+)</text>
        <dbReference type="Rhea" id="RHEA:17989"/>
        <dbReference type="Rhea" id="RHEA-COMP:9863"/>
        <dbReference type="Rhea" id="RHEA-COMP:11604"/>
        <dbReference type="ChEBI" id="CHEBI:15378"/>
        <dbReference type="ChEBI" id="CHEBI:29999"/>
        <dbReference type="ChEBI" id="CHEBI:30616"/>
        <dbReference type="ChEBI" id="CHEBI:83421"/>
        <dbReference type="ChEBI" id="CHEBI:456216"/>
        <dbReference type="EC" id="2.7.11.1"/>
    </reaction>
</comment>
<dbReference type="InterPro" id="IPR011009">
    <property type="entry name" value="Kinase-like_dom_sf"/>
</dbReference>
<dbReference type="EC" id="2.7.11.1" evidence="16"/>
<evidence type="ECO:0000259" key="23">
    <source>
        <dbReference type="PROSITE" id="PS50948"/>
    </source>
</evidence>
<keyword evidence="5 18" id="KW-0812">Transmembrane</keyword>
<name>A0AA38ZJY1_VITRO</name>
<sequence>MRRPSVRAVSLLLTCFWFVFGCSAIDTITSTHFIKDPEIMVSSGRVFKLGFFSLDGSSNRYVGIWYNTTSLLTIIWVANRDRPLNDSSGVLTISEDGNIQVLNGRKEILWSSSVSNPAAVNSSAQLLDSGNLVLRDNSGVSVWESLQNPSHSFVPHMKISTNTRTGVRKVLTSWKSFSDPSMGSFTAGVEPLNIPQVFIWNGSRPYWRSGPWDGQILTGVDVKWIYLDGLNIVDDKEGTVYLTFAYPDSGFFYAYVLTPEGILVETSRDKRNEDWQRVWTTKENECEIYGKCGPFGHCNSRDSPICSCLKGYEPKHTQEWNRGNWTGGCVRKTLLQCERTKNGSEEAEVDGFLKLTNMKVPDFAEQSYALEDDCRQQCLRNCSCIAYSYYYTGIGCMWWSGDLIDIQKLSSMGANLFIRVAHSELKQDRKRVARVIVIVTVIIGTIAIALCTYFLKRWWVAKQRAKKGKIEEILSFNRGKFSDPSVPGDSVNQVKLEELPLIDFNKLATATNNFHEANKLGQGGFGPVYRGKLAEGQDIAVKRLSRASTQGVEEFMNEVVVISKLQHRNLVRLIGCCIEGDEKMLIYEFMPNKSLDASLFDPLKRQFLDWRTRFKIIEGIGRGLLYLHRDSRLRIIHRDLKASNILLDEDLNPKISDFGMARIFGSDQDQANTKRVVGTYGYMSPEYAMEGRFSEKSDVFSFGVLLLEIVSGRKNSSFYHEEFFSLLGYAWKLWKEDNMKTLIDGSILEACFQEEILRCIHVGLLCVQELAKDRPSISTVVGMICSEIAHLPPPKQPAFTDMRSGKDTESSDKKCSLNKVSITMIEGR</sequence>
<dbReference type="Pfam" id="PF08276">
    <property type="entry name" value="PAN_2"/>
    <property type="match status" value="1"/>
</dbReference>
<evidence type="ECO:0000256" key="3">
    <source>
        <dbReference type="ARBA" id="ARBA00022527"/>
    </source>
</evidence>
<dbReference type="FunFam" id="1.10.510.10:FF:000467">
    <property type="entry name" value="Liguleless narrow1"/>
    <property type="match status" value="1"/>
</dbReference>
<evidence type="ECO:0000256" key="9">
    <source>
        <dbReference type="ARBA" id="ARBA00022840"/>
    </source>
</evidence>
<evidence type="ECO:0000256" key="1">
    <source>
        <dbReference type="ARBA" id="ARBA00004251"/>
    </source>
</evidence>
<evidence type="ECO:0000256" key="2">
    <source>
        <dbReference type="ARBA" id="ARBA00022475"/>
    </source>
</evidence>
<dbReference type="Gene3D" id="2.90.10.10">
    <property type="entry name" value="Bulb-type lectin domain"/>
    <property type="match status" value="1"/>
</dbReference>
<keyword evidence="3 16" id="KW-0723">Serine/threonine-protein kinase</keyword>
<comment type="caution">
    <text evidence="24">The sequence shown here is derived from an EMBL/GenBank/DDBJ whole genome shotgun (WGS) entry which is preliminary data.</text>
</comment>
<dbReference type="GO" id="GO:0048544">
    <property type="term" value="P:recognition of pollen"/>
    <property type="evidence" value="ECO:0007669"/>
    <property type="project" value="InterPro"/>
</dbReference>
<dbReference type="PROSITE" id="PS00108">
    <property type="entry name" value="PROTEIN_KINASE_ST"/>
    <property type="match status" value="1"/>
</dbReference>
<evidence type="ECO:0000256" key="14">
    <source>
        <dbReference type="ARBA" id="ARBA00047899"/>
    </source>
</evidence>
<feature type="domain" description="Protein kinase" evidence="20">
    <location>
        <begin position="514"/>
        <end position="799"/>
    </location>
</feature>
<keyword evidence="9 16" id="KW-0067">ATP-binding</keyword>
<evidence type="ECO:0000256" key="7">
    <source>
        <dbReference type="ARBA" id="ARBA00022741"/>
    </source>
</evidence>
<dbReference type="CDD" id="cd14066">
    <property type="entry name" value="STKc_IRAK"/>
    <property type="match status" value="1"/>
</dbReference>
<comment type="caution">
    <text evidence="17">Lacks conserved residue(s) required for the propagation of feature annotation.</text>
</comment>
<dbReference type="InterPro" id="IPR001245">
    <property type="entry name" value="Ser-Thr/Tyr_kinase_cat_dom"/>
</dbReference>
<evidence type="ECO:0000256" key="5">
    <source>
        <dbReference type="ARBA" id="ARBA00022692"/>
    </source>
</evidence>
<keyword evidence="6 19" id="KW-0732">Signal</keyword>
<evidence type="ECO:0000313" key="25">
    <source>
        <dbReference type="Proteomes" id="UP001168098"/>
    </source>
</evidence>
<dbReference type="SMART" id="SM00108">
    <property type="entry name" value="B_lectin"/>
    <property type="match status" value="1"/>
</dbReference>
<dbReference type="CDD" id="cd01098">
    <property type="entry name" value="PAN_AP_plant"/>
    <property type="match status" value="1"/>
</dbReference>